<organism evidence="9 10">
    <name type="scientific">Aminithiophilus ramosus</name>
    <dbReference type="NCBI Taxonomy" id="3029084"/>
    <lineage>
        <taxon>Bacteria</taxon>
        <taxon>Thermotogati</taxon>
        <taxon>Synergistota</taxon>
        <taxon>Synergistia</taxon>
        <taxon>Synergistales</taxon>
        <taxon>Aminithiophilaceae</taxon>
        <taxon>Aminithiophilus</taxon>
    </lineage>
</organism>
<evidence type="ECO:0000256" key="6">
    <source>
        <dbReference type="ARBA" id="ARBA00023136"/>
    </source>
</evidence>
<dbReference type="PANTHER" id="PTHR30252">
    <property type="entry name" value="INNER MEMBRANE PEPTIDE TRANSPORTER"/>
    <property type="match status" value="1"/>
</dbReference>
<keyword evidence="10" id="KW-1185">Reference proteome</keyword>
<keyword evidence="3" id="KW-1003">Cell membrane</keyword>
<feature type="transmembrane region" description="Helical" evidence="7">
    <location>
        <begin position="84"/>
        <end position="108"/>
    </location>
</feature>
<dbReference type="InterPro" id="IPR003706">
    <property type="entry name" value="CstA_N"/>
</dbReference>
<keyword evidence="4 7" id="KW-0812">Transmembrane</keyword>
<feature type="domain" description="CstA N-terminal" evidence="8">
    <location>
        <begin position="349"/>
        <end position="489"/>
    </location>
</feature>
<feature type="domain" description="CstA N-terminal" evidence="8">
    <location>
        <begin position="3"/>
        <end position="344"/>
    </location>
</feature>
<feature type="transmembrane region" description="Helical" evidence="7">
    <location>
        <begin position="220"/>
        <end position="240"/>
    </location>
</feature>
<gene>
    <name evidence="9" type="ORF">KAR29_04680</name>
</gene>
<dbReference type="AlphaFoldDB" id="A0A9Q7AAH6"/>
<comment type="subcellular location">
    <subcellularLocation>
        <location evidence="1">Cell membrane</location>
        <topology evidence="1">Multi-pass membrane protein</topology>
    </subcellularLocation>
</comment>
<feature type="transmembrane region" description="Helical" evidence="7">
    <location>
        <begin position="500"/>
        <end position="518"/>
    </location>
</feature>
<dbReference type="Pfam" id="PF02554">
    <property type="entry name" value="CstA"/>
    <property type="match status" value="2"/>
</dbReference>
<dbReference type="Proteomes" id="UP000671879">
    <property type="component" value="Chromosome"/>
</dbReference>
<feature type="transmembrane region" description="Helical" evidence="7">
    <location>
        <begin position="129"/>
        <end position="147"/>
    </location>
</feature>
<evidence type="ECO:0000256" key="5">
    <source>
        <dbReference type="ARBA" id="ARBA00022989"/>
    </source>
</evidence>
<evidence type="ECO:0000259" key="8">
    <source>
        <dbReference type="Pfam" id="PF02554"/>
    </source>
</evidence>
<feature type="transmembrane region" description="Helical" evidence="7">
    <location>
        <begin position="186"/>
        <end position="208"/>
    </location>
</feature>
<name>A0A9Q7AAH6_9BACT</name>
<feature type="transmembrane region" description="Helical" evidence="7">
    <location>
        <begin position="326"/>
        <end position="345"/>
    </location>
</feature>
<feature type="transmembrane region" description="Helical" evidence="7">
    <location>
        <begin position="365"/>
        <end position="390"/>
    </location>
</feature>
<evidence type="ECO:0000256" key="1">
    <source>
        <dbReference type="ARBA" id="ARBA00004651"/>
    </source>
</evidence>
<evidence type="ECO:0000256" key="2">
    <source>
        <dbReference type="ARBA" id="ARBA00007755"/>
    </source>
</evidence>
<evidence type="ECO:0000256" key="4">
    <source>
        <dbReference type="ARBA" id="ARBA00022692"/>
    </source>
</evidence>
<feature type="transmembrane region" description="Helical" evidence="7">
    <location>
        <begin position="436"/>
        <end position="462"/>
    </location>
</feature>
<keyword evidence="6 7" id="KW-0472">Membrane</keyword>
<evidence type="ECO:0000313" key="10">
    <source>
        <dbReference type="Proteomes" id="UP000671879"/>
    </source>
</evidence>
<dbReference type="RefSeq" id="WP_274374473.1">
    <property type="nucleotide sequence ID" value="NZ_CP072943.1"/>
</dbReference>
<evidence type="ECO:0000313" key="9">
    <source>
        <dbReference type="EMBL" id="QTX33196.1"/>
    </source>
</evidence>
<feature type="transmembrane region" description="Helical" evidence="7">
    <location>
        <begin position="159"/>
        <end position="179"/>
    </location>
</feature>
<sequence length="536" mass="57803">MLMSLFLIAVVLFSVAYVVYGRFQNRVYELDAKAKTPAELYFDGMDYVPAHPEVLLGHHFASIAGAGPIVGPITAAALFGWLPAYLWCLVGSIFFGGVHDMGSIVASIRHKGYSIGEVVDRWIGHRGKTIFLCFSWLTLVLVIAVFLELSAQSFAADPAVAFSATLYIAMALVFGVLIYRMNVSLWVSSAVMVPIVIGAIFYASGTGWIRDFFTLDVNTWRLLLVGYIFAASILPVWLLLQPRDYLASYMLYFSVFIGTIGMLFGSRYEVTLPAFKGLTTANGQFIWPMLFVVVACGAISGFHSLVGSGTTAKQLRRETDARPIGYGGMLLEGLVAVIAIGTVMISGSIAKGGPTITYAEGLGQFAGLIGISPAIGTSMGLLALNSFLLTTLDTATRLARYQLQELTGMKLDRYTATIVGVALAMVLLFYKTGGKPAWALIWPVFGAANQLVAALALLAIGVWITKGLKKDAKFVMIPMVFMLVTTVAALFLLIKANLNNPLLSGMAVVLLVLAFMLVKEAWSALKSDDLTAAKPR</sequence>
<comment type="similarity">
    <text evidence="2">Belongs to the peptide transporter carbon starvation (CstA) (TC 2.A.114) family.</text>
</comment>
<keyword evidence="5 7" id="KW-1133">Transmembrane helix</keyword>
<dbReference type="InterPro" id="IPR051605">
    <property type="entry name" value="CstA"/>
</dbReference>
<dbReference type="KEGG" id="aram:KAR29_04680"/>
<protein>
    <submittedName>
        <fullName evidence="9">Carbon starvation protein A</fullName>
    </submittedName>
</protein>
<dbReference type="PANTHER" id="PTHR30252:SF0">
    <property type="entry name" value="PEPTIDE TRANSPORTER CSTA"/>
    <property type="match status" value="1"/>
</dbReference>
<feature type="transmembrane region" description="Helical" evidence="7">
    <location>
        <begin position="285"/>
        <end position="306"/>
    </location>
</feature>
<reference evidence="10" key="1">
    <citation type="submission" date="2021-04" db="EMBL/GenBank/DDBJ databases">
        <title>A novel Synergistetes isolate from a pyrite-forming mixed culture.</title>
        <authorList>
            <person name="Bunk B."/>
            <person name="Sproer C."/>
            <person name="Spring S."/>
            <person name="Pester M."/>
        </authorList>
    </citation>
    <scope>NUCLEOTIDE SEQUENCE [LARGE SCALE GENOMIC DNA]</scope>
    <source>
        <strain evidence="10">J.5.4.2-T.3.5.2</strain>
    </source>
</reference>
<proteinExistence type="inferred from homology"/>
<evidence type="ECO:0000256" key="3">
    <source>
        <dbReference type="ARBA" id="ARBA00022475"/>
    </source>
</evidence>
<dbReference type="GO" id="GO:0009267">
    <property type="term" value="P:cellular response to starvation"/>
    <property type="evidence" value="ECO:0007669"/>
    <property type="project" value="InterPro"/>
</dbReference>
<feature type="transmembrane region" description="Helical" evidence="7">
    <location>
        <begin position="411"/>
        <end position="430"/>
    </location>
</feature>
<feature type="transmembrane region" description="Helical" evidence="7">
    <location>
        <begin position="474"/>
        <end position="494"/>
    </location>
</feature>
<dbReference type="EMBL" id="CP072943">
    <property type="protein sequence ID" value="QTX33196.1"/>
    <property type="molecule type" value="Genomic_DNA"/>
</dbReference>
<evidence type="ECO:0000256" key="7">
    <source>
        <dbReference type="SAM" id="Phobius"/>
    </source>
</evidence>
<feature type="transmembrane region" description="Helical" evidence="7">
    <location>
        <begin position="247"/>
        <end position="265"/>
    </location>
</feature>
<accession>A0A9Q7AAH6</accession>
<dbReference type="GO" id="GO:0005886">
    <property type="term" value="C:plasma membrane"/>
    <property type="evidence" value="ECO:0007669"/>
    <property type="project" value="UniProtKB-SubCell"/>
</dbReference>